<dbReference type="AlphaFoldDB" id="A0A6J6DTI1"/>
<evidence type="ECO:0000313" key="2">
    <source>
        <dbReference type="EMBL" id="CAB4567237.1"/>
    </source>
</evidence>
<feature type="domain" description="NYN" evidence="1">
    <location>
        <begin position="8"/>
        <end position="81"/>
    </location>
</feature>
<dbReference type="GO" id="GO:0004540">
    <property type="term" value="F:RNA nuclease activity"/>
    <property type="evidence" value="ECO:0007669"/>
    <property type="project" value="InterPro"/>
</dbReference>
<gene>
    <name evidence="2" type="ORF">UFOPK1683_00471</name>
</gene>
<organism evidence="2">
    <name type="scientific">freshwater metagenome</name>
    <dbReference type="NCBI Taxonomy" id="449393"/>
    <lineage>
        <taxon>unclassified sequences</taxon>
        <taxon>metagenomes</taxon>
        <taxon>ecological metagenomes</taxon>
    </lineage>
</organism>
<proteinExistence type="predicted"/>
<dbReference type="EMBL" id="CAEZTL010000032">
    <property type="protein sequence ID" value="CAB4567237.1"/>
    <property type="molecule type" value="Genomic_DNA"/>
</dbReference>
<sequence>MSQKSAWEKSGAISVHHVPLKYRTNNLPPQEKGVDVLAAVNLFEMSESGKFDILYLLSHDTDFIPAVKIILELGRTRIVSVGWQGRHPLHITHENFEYDRLTREDYWNAVMR</sequence>
<evidence type="ECO:0000259" key="1">
    <source>
        <dbReference type="Pfam" id="PF01936"/>
    </source>
</evidence>
<dbReference type="InterPro" id="IPR021139">
    <property type="entry name" value="NYN"/>
</dbReference>
<name>A0A6J6DTI1_9ZZZZ</name>
<protein>
    <submittedName>
        <fullName evidence="2">Unannotated protein</fullName>
    </submittedName>
</protein>
<dbReference type="Pfam" id="PF01936">
    <property type="entry name" value="NYN"/>
    <property type="match status" value="1"/>
</dbReference>
<accession>A0A6J6DTI1</accession>
<reference evidence="2" key="1">
    <citation type="submission" date="2020-05" db="EMBL/GenBank/DDBJ databases">
        <authorList>
            <person name="Chiriac C."/>
            <person name="Salcher M."/>
            <person name="Ghai R."/>
            <person name="Kavagutti S V."/>
        </authorList>
    </citation>
    <scope>NUCLEOTIDE SEQUENCE</scope>
</reference>
<dbReference type="Gene3D" id="3.40.50.1010">
    <property type="entry name" value="5'-nuclease"/>
    <property type="match status" value="1"/>
</dbReference>